<dbReference type="EMBL" id="FQZB01000005">
    <property type="protein sequence ID" value="SHI95817.1"/>
    <property type="molecule type" value="Genomic_DNA"/>
</dbReference>
<keyword evidence="1" id="KW-1133">Transmembrane helix</keyword>
<keyword evidence="1" id="KW-0812">Transmembrane</keyword>
<keyword evidence="1" id="KW-0472">Membrane</keyword>
<reference evidence="2 3" key="1">
    <citation type="submission" date="2016-11" db="EMBL/GenBank/DDBJ databases">
        <authorList>
            <person name="Jaros S."/>
            <person name="Januszkiewicz K."/>
            <person name="Wedrychowicz H."/>
        </authorList>
    </citation>
    <scope>NUCLEOTIDE SEQUENCE [LARGE SCALE GENOMIC DNA]</scope>
    <source>
        <strain evidence="2 3">DSM 21758</strain>
    </source>
</reference>
<dbReference type="InterPro" id="IPR007047">
    <property type="entry name" value="Flp_Fap"/>
</dbReference>
<evidence type="ECO:0000313" key="3">
    <source>
        <dbReference type="Proteomes" id="UP000184310"/>
    </source>
</evidence>
<sequence length="58" mass="6184">MINKLKNHLVGTLKNEKGQGMVEYALLIGLVAVVVIAVLVLLGPAISAKFQEIINALN</sequence>
<protein>
    <submittedName>
        <fullName evidence="2">Pilus assembly protein Flp/PilA</fullName>
    </submittedName>
</protein>
<dbReference type="Proteomes" id="UP000184310">
    <property type="component" value="Unassembled WGS sequence"/>
</dbReference>
<dbReference type="RefSeq" id="WP_072985668.1">
    <property type="nucleotide sequence ID" value="NZ_FQZB01000005.1"/>
</dbReference>
<keyword evidence="3" id="KW-1185">Reference proteome</keyword>
<name>A0A1M6FDS5_9CLOT</name>
<organism evidence="2 3">
    <name type="scientific">Clostridium cavendishii DSM 21758</name>
    <dbReference type="NCBI Taxonomy" id="1121302"/>
    <lineage>
        <taxon>Bacteria</taxon>
        <taxon>Bacillati</taxon>
        <taxon>Bacillota</taxon>
        <taxon>Clostridia</taxon>
        <taxon>Eubacteriales</taxon>
        <taxon>Clostridiaceae</taxon>
        <taxon>Clostridium</taxon>
    </lineage>
</organism>
<evidence type="ECO:0000313" key="2">
    <source>
        <dbReference type="EMBL" id="SHI95817.1"/>
    </source>
</evidence>
<dbReference type="Pfam" id="PF04964">
    <property type="entry name" value="Flp_Fap"/>
    <property type="match status" value="1"/>
</dbReference>
<proteinExistence type="predicted"/>
<dbReference type="STRING" id="1121302.SAMN02745163_01109"/>
<feature type="transmembrane region" description="Helical" evidence="1">
    <location>
        <begin position="21"/>
        <end position="42"/>
    </location>
</feature>
<evidence type="ECO:0000256" key="1">
    <source>
        <dbReference type="SAM" id="Phobius"/>
    </source>
</evidence>
<gene>
    <name evidence="2" type="ORF">SAMN02745163_01109</name>
</gene>
<accession>A0A1M6FDS5</accession>
<dbReference type="AlphaFoldDB" id="A0A1M6FDS5"/>